<feature type="region of interest" description="Disordered" evidence="1">
    <location>
        <begin position="312"/>
        <end position="345"/>
    </location>
</feature>
<evidence type="ECO:0000313" key="2">
    <source>
        <dbReference type="EMBL" id="GEX75390.1"/>
    </source>
</evidence>
<accession>A0A699H961</accession>
<dbReference type="EMBL" id="BKCJ010127896">
    <property type="protein sequence ID" value="GEX75390.1"/>
    <property type="molecule type" value="Genomic_DNA"/>
</dbReference>
<organism evidence="2">
    <name type="scientific">Tanacetum cinerariifolium</name>
    <name type="common">Dalmatian daisy</name>
    <name type="synonym">Chrysanthemum cinerariifolium</name>
    <dbReference type="NCBI Taxonomy" id="118510"/>
    <lineage>
        <taxon>Eukaryota</taxon>
        <taxon>Viridiplantae</taxon>
        <taxon>Streptophyta</taxon>
        <taxon>Embryophyta</taxon>
        <taxon>Tracheophyta</taxon>
        <taxon>Spermatophyta</taxon>
        <taxon>Magnoliopsida</taxon>
        <taxon>eudicotyledons</taxon>
        <taxon>Gunneridae</taxon>
        <taxon>Pentapetalae</taxon>
        <taxon>asterids</taxon>
        <taxon>campanulids</taxon>
        <taxon>Asterales</taxon>
        <taxon>Asteraceae</taxon>
        <taxon>Asteroideae</taxon>
        <taxon>Anthemideae</taxon>
        <taxon>Anthemidinae</taxon>
        <taxon>Tanacetum</taxon>
    </lineage>
</organism>
<dbReference type="PANTHER" id="PTHR33223:SF11">
    <property type="entry name" value="ELEMENT PROTEIN, PUTATIVE-RELATED"/>
    <property type="match status" value="1"/>
</dbReference>
<proteinExistence type="predicted"/>
<protein>
    <submittedName>
        <fullName evidence="2">Reverse transcriptase domain-containing protein</fullName>
    </submittedName>
</protein>
<keyword evidence="2" id="KW-0808">Transferase</keyword>
<dbReference type="PANTHER" id="PTHR33223">
    <property type="entry name" value="CCHC-TYPE DOMAIN-CONTAINING PROTEIN"/>
    <property type="match status" value="1"/>
</dbReference>
<evidence type="ECO:0000256" key="1">
    <source>
        <dbReference type="SAM" id="MobiDB-lite"/>
    </source>
</evidence>
<keyword evidence="2" id="KW-0695">RNA-directed DNA polymerase</keyword>
<comment type="caution">
    <text evidence="2">The sequence shown here is derived from an EMBL/GenBank/DDBJ whole genome shotgun (WGS) entry which is preliminary data.</text>
</comment>
<dbReference type="GO" id="GO:0003964">
    <property type="term" value="F:RNA-directed DNA polymerase activity"/>
    <property type="evidence" value="ECO:0007669"/>
    <property type="project" value="UniProtKB-KW"/>
</dbReference>
<sequence>MCTNEQTPLSQPTLVVKNTLGKEQVSQNLGGSISDEAVREYCDKNYHQILPIIAKKEHQAEGGISKKGLDPGMLAAGPEVLNQGSETRKRVCPHTREIQSIGHPTVAARTLKVTTRALAPQEQSSLLRNIIIKERAHEIQDDLSQPWVCEETDPFTPRIRYFDFSKTRMPNHIKTYDGSKDLEDHLKIFQAATKTERWAMPTWFHMFNSTLTENARKKCIKDRVEIHNIKQRDGETTEEFVRRYKIECRDVKGAPKCMKIFGFMHGITNPELIKRLHDNILKSVDEMMRVTTTFLRGEVAASIVNERSCFHHENNKKSDKSKTSRREAFETSRERSGGKTDSPFSQKHQRKFWFWIKGSLNLLRQ</sequence>
<dbReference type="AlphaFoldDB" id="A0A699H961"/>
<gene>
    <name evidence="2" type="ORF">Tci_347365</name>
</gene>
<keyword evidence="2" id="KW-0548">Nucleotidyltransferase</keyword>
<reference evidence="2" key="1">
    <citation type="journal article" date="2019" name="Sci. Rep.">
        <title>Draft genome of Tanacetum cinerariifolium, the natural source of mosquito coil.</title>
        <authorList>
            <person name="Yamashiro T."/>
            <person name="Shiraishi A."/>
            <person name="Satake H."/>
            <person name="Nakayama K."/>
        </authorList>
    </citation>
    <scope>NUCLEOTIDE SEQUENCE</scope>
</reference>
<name>A0A699H961_TANCI</name>
<feature type="compositionally biased region" description="Basic and acidic residues" evidence="1">
    <location>
        <begin position="312"/>
        <end position="338"/>
    </location>
</feature>